<keyword evidence="7 9" id="KW-0472">Membrane</keyword>
<dbReference type="KEGG" id="shab:115615701"/>
<dbReference type="GO" id="GO:0005886">
    <property type="term" value="C:plasma membrane"/>
    <property type="evidence" value="ECO:0007669"/>
    <property type="project" value="UniProtKB-SubCell"/>
</dbReference>
<evidence type="ECO:0000256" key="1">
    <source>
        <dbReference type="ARBA" id="ARBA00004651"/>
    </source>
</evidence>
<comment type="catalytic activity">
    <reaction evidence="8">
        <text>a 1,2-diacyl-sn-glycero-3-phospho-L-serine(in) = a 1,2-diacyl-sn-glycero-3-phospho-L-serine(out)</text>
        <dbReference type="Rhea" id="RHEA:38663"/>
        <dbReference type="ChEBI" id="CHEBI:57262"/>
    </reaction>
</comment>
<dbReference type="GO" id="GO:1902742">
    <property type="term" value="P:apoptotic process involved in development"/>
    <property type="evidence" value="ECO:0007669"/>
    <property type="project" value="TreeGrafter"/>
</dbReference>
<dbReference type="Proteomes" id="UP000472266">
    <property type="component" value="Chromosome 15"/>
</dbReference>
<reference evidence="10" key="2">
    <citation type="submission" date="2025-08" db="UniProtKB">
        <authorList>
            <consortium name="Ensembl"/>
        </authorList>
    </citation>
    <scope>IDENTIFICATION</scope>
</reference>
<dbReference type="GO" id="GO:0017128">
    <property type="term" value="F:phospholipid scramblase activity"/>
    <property type="evidence" value="ECO:0007669"/>
    <property type="project" value="Ensembl"/>
</dbReference>
<keyword evidence="3" id="KW-1003">Cell membrane</keyword>
<dbReference type="GeneTree" id="ENSGT01140000282565"/>
<dbReference type="GO" id="GO:0097350">
    <property type="term" value="P:neutrophil clearance"/>
    <property type="evidence" value="ECO:0007669"/>
    <property type="project" value="Ensembl"/>
</dbReference>
<feature type="transmembrane region" description="Helical" evidence="9">
    <location>
        <begin position="197"/>
        <end position="220"/>
    </location>
</feature>
<evidence type="ECO:0000256" key="2">
    <source>
        <dbReference type="ARBA" id="ARBA00008789"/>
    </source>
</evidence>
<feature type="transmembrane region" description="Helical" evidence="9">
    <location>
        <begin position="313"/>
        <end position="334"/>
    </location>
</feature>
<dbReference type="RefSeq" id="XP_030360042.1">
    <property type="nucleotide sequence ID" value="XM_030504182.1"/>
</dbReference>
<evidence type="ECO:0000256" key="7">
    <source>
        <dbReference type="ARBA" id="ARBA00023136"/>
    </source>
</evidence>
<evidence type="ECO:0000256" key="4">
    <source>
        <dbReference type="ARBA" id="ARBA00022692"/>
    </source>
</evidence>
<evidence type="ECO:0000256" key="9">
    <source>
        <dbReference type="RuleBase" id="RU910716"/>
    </source>
</evidence>
<dbReference type="InParanoid" id="A0A672UVV4"/>
<dbReference type="PANTHER" id="PTHR16024">
    <property type="entry name" value="XK-RELATED PROTEIN"/>
    <property type="match status" value="1"/>
</dbReference>
<dbReference type="GO" id="GO:0070782">
    <property type="term" value="P:phosphatidylserine exposure on apoptotic cell surface"/>
    <property type="evidence" value="ECO:0007669"/>
    <property type="project" value="Ensembl"/>
</dbReference>
<reference evidence="10" key="3">
    <citation type="submission" date="2025-09" db="UniProtKB">
        <authorList>
            <consortium name="Ensembl"/>
        </authorList>
    </citation>
    <scope>IDENTIFICATION</scope>
</reference>
<evidence type="ECO:0000256" key="8">
    <source>
        <dbReference type="ARBA" id="ARBA00024479"/>
    </source>
</evidence>
<dbReference type="InterPro" id="IPR018629">
    <property type="entry name" value="XK-rel"/>
</dbReference>
<dbReference type="Pfam" id="PF09815">
    <property type="entry name" value="XK-related"/>
    <property type="match status" value="1"/>
</dbReference>
<gene>
    <name evidence="10" type="primary">XKR8</name>
</gene>
<keyword evidence="5" id="KW-0053">Apoptosis</keyword>
<keyword evidence="6 9" id="KW-1133">Transmembrane helix</keyword>
<comment type="similarity">
    <text evidence="2 9">Belongs to the XK family.</text>
</comment>
<comment type="subcellular location">
    <subcellularLocation>
        <location evidence="1">Cell membrane</location>
        <topology evidence="1">Multi-pass membrane protein</topology>
    </subcellularLocation>
    <subcellularLocation>
        <location evidence="9">Membrane</location>
        <topology evidence="9">Multi-pass membrane protein</topology>
    </subcellularLocation>
</comment>
<keyword evidence="4 9" id="KW-0812">Transmembrane</keyword>
<evidence type="ECO:0000256" key="5">
    <source>
        <dbReference type="ARBA" id="ARBA00022703"/>
    </source>
</evidence>
<dbReference type="AlphaFoldDB" id="A0A672UVV4"/>
<evidence type="ECO:0000313" key="11">
    <source>
        <dbReference type="Proteomes" id="UP000472266"/>
    </source>
</evidence>
<dbReference type="OMA" id="THIAWLP"/>
<dbReference type="PANTHER" id="PTHR16024:SF8">
    <property type="entry name" value="XK-RELATED PROTEIN 8"/>
    <property type="match status" value="1"/>
</dbReference>
<dbReference type="CTD" id="55113"/>
<accession>A0A672UVV4</accession>
<keyword evidence="11" id="KW-1185">Reference proteome</keyword>
<name>A0A672UVV4_STRHB</name>
<feature type="transmembrane region" description="Helical" evidence="9">
    <location>
        <begin position="256"/>
        <end position="273"/>
    </location>
</feature>
<proteinExistence type="inferred from homology"/>
<reference evidence="10 11" key="1">
    <citation type="submission" date="2019-11" db="EMBL/GenBank/DDBJ databases">
        <title>Strigops habroptila (kakapo) genome, bStrHab1, primary haplotype, v2.</title>
        <authorList>
            <person name="Jarvis E.D."/>
            <person name="Howard J."/>
            <person name="Rhie A."/>
            <person name="Phillippy A."/>
            <person name="Korlach J."/>
            <person name="Digby A."/>
            <person name="Iorns D."/>
            <person name="Eason D."/>
            <person name="Robertson B."/>
            <person name="Raemaekers T."/>
            <person name="Howe K."/>
            <person name="Lewin H."/>
            <person name="Damas J."/>
            <person name="Hastie A."/>
            <person name="Tracey A."/>
            <person name="Chow W."/>
            <person name="Fedrigo O."/>
        </authorList>
    </citation>
    <scope>NUCLEOTIDE SEQUENCE [LARGE SCALE GENOMIC DNA]</scope>
</reference>
<dbReference type="GO" id="GO:0043652">
    <property type="term" value="P:engulfment of apoptotic cell"/>
    <property type="evidence" value="ECO:0007669"/>
    <property type="project" value="Ensembl"/>
</dbReference>
<dbReference type="GO" id="GO:0002513">
    <property type="term" value="P:tolerance induction to self antigen"/>
    <property type="evidence" value="ECO:0007669"/>
    <property type="project" value="Ensembl"/>
</dbReference>
<dbReference type="GO" id="GO:0045663">
    <property type="term" value="P:positive regulation of myoblast differentiation"/>
    <property type="evidence" value="ECO:0007669"/>
    <property type="project" value="Ensembl"/>
</dbReference>
<evidence type="ECO:0000313" key="10">
    <source>
        <dbReference type="Ensembl" id="ENSSHBP00005019586.1"/>
    </source>
</evidence>
<dbReference type="Ensembl" id="ENSSHBT00005023394.1">
    <property type="protein sequence ID" value="ENSSHBP00005019586.1"/>
    <property type="gene ID" value="ENSSHBG00005016775.1"/>
</dbReference>
<protein>
    <recommendedName>
        <fullName evidence="9">XK-related protein</fullName>
    </recommendedName>
</protein>
<evidence type="ECO:0000256" key="3">
    <source>
        <dbReference type="ARBA" id="ARBA00022475"/>
    </source>
</evidence>
<organism evidence="10 11">
    <name type="scientific">Strigops habroptila</name>
    <name type="common">Kakapo</name>
    <dbReference type="NCBI Taxonomy" id="2489341"/>
    <lineage>
        <taxon>Eukaryota</taxon>
        <taxon>Metazoa</taxon>
        <taxon>Chordata</taxon>
        <taxon>Craniata</taxon>
        <taxon>Vertebrata</taxon>
        <taxon>Euteleostomi</taxon>
        <taxon>Archelosauria</taxon>
        <taxon>Archosauria</taxon>
        <taxon>Dinosauria</taxon>
        <taxon>Saurischia</taxon>
        <taxon>Theropoda</taxon>
        <taxon>Coelurosauria</taxon>
        <taxon>Aves</taxon>
        <taxon>Neognathae</taxon>
        <taxon>Neoaves</taxon>
        <taxon>Telluraves</taxon>
        <taxon>Australaves</taxon>
        <taxon>Psittaciformes</taxon>
        <taxon>Psittacidae</taxon>
        <taxon>Strigops</taxon>
    </lineage>
</organism>
<dbReference type="InterPro" id="IPR050895">
    <property type="entry name" value="XK-related_scramblase"/>
</dbReference>
<sequence>MAPRFGPLQLALAAAGTASAALDVCADGWVAAGYARGGRPGLAALVLALRAAGSVATQACSWLWLRSDPPALRPAASPALLNALHLLQLGFLFRCLHALKVGWNVCWAAEEEDEEQSRMAFLSHDISMLRLFETFLENTPQLTLLLYVILQTNKAEPSQGLGLCTTFLCVTWSLLDYHQSLRSFLQDKYELSVSSSVVYFLWNLLLICPRILTVTLFALLWPYAVAVHFPLVWLAMFLWVSLQGTDFMESPGPEQLYRAIVAVVLYFSWFNVSQGRTLYRSIIYHGFILVDSTLLALSWLWCRSPSDEHSYLIPVVSAALPCYLLGLALRVTYYKWLHPNLRARREGGFDEVDANRRSSGMELPSPLEPDLVNKRMRWLAQTQFSISWPVGQHSLNGAAAVESAV</sequence>
<evidence type="ECO:0000256" key="6">
    <source>
        <dbReference type="ARBA" id="ARBA00022989"/>
    </source>
</evidence>
<feature type="transmembrane region" description="Helical" evidence="9">
    <location>
        <begin position="227"/>
        <end position="244"/>
    </location>
</feature>
<dbReference type="GeneID" id="115615701"/>
<dbReference type="OrthoDB" id="6136301at2759"/>
<dbReference type="GO" id="GO:0051649">
    <property type="term" value="P:establishment of localization in cell"/>
    <property type="evidence" value="ECO:0007669"/>
    <property type="project" value="Ensembl"/>
</dbReference>
<feature type="transmembrane region" description="Helical" evidence="9">
    <location>
        <begin position="282"/>
        <end position="301"/>
    </location>
</feature>